<accession>A0AAD8EJI2</accession>
<dbReference type="AlphaFoldDB" id="A0AAD8EJI2"/>
<evidence type="ECO:0000313" key="2">
    <source>
        <dbReference type="EMBL" id="KAJ9592930.1"/>
    </source>
</evidence>
<proteinExistence type="predicted"/>
<keyword evidence="1" id="KW-0812">Transmembrane</keyword>
<keyword evidence="3" id="KW-1185">Reference proteome</keyword>
<dbReference type="Proteomes" id="UP001233999">
    <property type="component" value="Unassembled WGS sequence"/>
</dbReference>
<keyword evidence="1" id="KW-0472">Membrane</keyword>
<gene>
    <name evidence="2" type="ORF">L9F63_015390</name>
</gene>
<protein>
    <submittedName>
        <fullName evidence="2">Uncharacterized protein</fullName>
    </submittedName>
</protein>
<comment type="caution">
    <text evidence="2">The sequence shown here is derived from an EMBL/GenBank/DDBJ whole genome shotgun (WGS) entry which is preliminary data.</text>
</comment>
<sequence length="54" mass="6307">CYFGSKKIPILWLYNIVSLPSNLHSEKIVHDSMAYFTNIWCIVLSTILMLTKYP</sequence>
<organism evidence="2 3">
    <name type="scientific">Diploptera punctata</name>
    <name type="common">Pacific beetle cockroach</name>
    <dbReference type="NCBI Taxonomy" id="6984"/>
    <lineage>
        <taxon>Eukaryota</taxon>
        <taxon>Metazoa</taxon>
        <taxon>Ecdysozoa</taxon>
        <taxon>Arthropoda</taxon>
        <taxon>Hexapoda</taxon>
        <taxon>Insecta</taxon>
        <taxon>Pterygota</taxon>
        <taxon>Neoptera</taxon>
        <taxon>Polyneoptera</taxon>
        <taxon>Dictyoptera</taxon>
        <taxon>Blattodea</taxon>
        <taxon>Blaberoidea</taxon>
        <taxon>Blaberidae</taxon>
        <taxon>Diplopterinae</taxon>
        <taxon>Diploptera</taxon>
    </lineage>
</organism>
<reference evidence="2" key="2">
    <citation type="submission" date="2023-05" db="EMBL/GenBank/DDBJ databases">
        <authorList>
            <person name="Fouks B."/>
        </authorList>
    </citation>
    <scope>NUCLEOTIDE SEQUENCE</scope>
    <source>
        <strain evidence="2">Stay&amp;Tobe</strain>
        <tissue evidence="2">Testes</tissue>
    </source>
</reference>
<keyword evidence="1" id="KW-1133">Transmembrane helix</keyword>
<feature type="transmembrane region" description="Helical" evidence="1">
    <location>
        <begin position="33"/>
        <end position="51"/>
    </location>
</feature>
<dbReference type="EMBL" id="JASPKZ010003796">
    <property type="protein sequence ID" value="KAJ9592930.1"/>
    <property type="molecule type" value="Genomic_DNA"/>
</dbReference>
<evidence type="ECO:0000313" key="3">
    <source>
        <dbReference type="Proteomes" id="UP001233999"/>
    </source>
</evidence>
<reference evidence="2" key="1">
    <citation type="journal article" date="2023" name="IScience">
        <title>Live-bearing cockroach genome reveals convergent evolutionary mechanisms linked to viviparity in insects and beyond.</title>
        <authorList>
            <person name="Fouks B."/>
            <person name="Harrison M.C."/>
            <person name="Mikhailova A.A."/>
            <person name="Marchal E."/>
            <person name="English S."/>
            <person name="Carruthers M."/>
            <person name="Jennings E.C."/>
            <person name="Chiamaka E.L."/>
            <person name="Frigard R.A."/>
            <person name="Pippel M."/>
            <person name="Attardo G.M."/>
            <person name="Benoit J.B."/>
            <person name="Bornberg-Bauer E."/>
            <person name="Tobe S.S."/>
        </authorList>
    </citation>
    <scope>NUCLEOTIDE SEQUENCE</scope>
    <source>
        <strain evidence="2">Stay&amp;Tobe</strain>
    </source>
</reference>
<feature type="non-terminal residue" evidence="2">
    <location>
        <position position="1"/>
    </location>
</feature>
<evidence type="ECO:0000256" key="1">
    <source>
        <dbReference type="SAM" id="Phobius"/>
    </source>
</evidence>
<feature type="non-terminal residue" evidence="2">
    <location>
        <position position="54"/>
    </location>
</feature>
<name>A0AAD8EJI2_DIPPU</name>